<dbReference type="VEuPathDB" id="CryptoDB:GNI_043970"/>
<dbReference type="GeneID" id="22911678"/>
<name>A0A023B9Z9_GRENI</name>
<keyword evidence="2" id="KW-1185">Reference proteome</keyword>
<proteinExistence type="predicted"/>
<gene>
    <name evidence="1" type="ORF">GNI_043970</name>
</gene>
<evidence type="ECO:0000313" key="1">
    <source>
        <dbReference type="EMBL" id="EZG76981.1"/>
    </source>
</evidence>
<dbReference type="Proteomes" id="UP000019763">
    <property type="component" value="Unassembled WGS sequence"/>
</dbReference>
<dbReference type="EMBL" id="AFNH02000335">
    <property type="protein sequence ID" value="EZG76981.1"/>
    <property type="molecule type" value="Genomic_DNA"/>
</dbReference>
<dbReference type="RefSeq" id="XP_011129556.1">
    <property type="nucleotide sequence ID" value="XM_011131254.1"/>
</dbReference>
<feature type="non-terminal residue" evidence="1">
    <location>
        <position position="105"/>
    </location>
</feature>
<evidence type="ECO:0000313" key="2">
    <source>
        <dbReference type="Proteomes" id="UP000019763"/>
    </source>
</evidence>
<dbReference type="AlphaFoldDB" id="A0A023B9Z9"/>
<organism evidence="1 2">
    <name type="scientific">Gregarina niphandrodes</name>
    <name type="common">Septate eugregarine</name>
    <dbReference type="NCBI Taxonomy" id="110365"/>
    <lineage>
        <taxon>Eukaryota</taxon>
        <taxon>Sar</taxon>
        <taxon>Alveolata</taxon>
        <taxon>Apicomplexa</taxon>
        <taxon>Conoidasida</taxon>
        <taxon>Gregarinasina</taxon>
        <taxon>Eugregarinorida</taxon>
        <taxon>Gregarinidae</taxon>
        <taxon>Gregarina</taxon>
    </lineage>
</organism>
<feature type="non-terminal residue" evidence="1">
    <location>
        <position position="1"/>
    </location>
</feature>
<sequence>KRATLQGLAHFALCKTHKVLRQNAAHPPVVPIPHLSRRPPTLPGPRRRALLHLPQMPIHHVVFPSPHRLRFRLRFASHRLRFRLRFASHRFRFRLQFASRFGHTR</sequence>
<comment type="caution">
    <text evidence="1">The sequence shown here is derived from an EMBL/GenBank/DDBJ whole genome shotgun (WGS) entry which is preliminary data.</text>
</comment>
<accession>A0A023B9Z9</accession>
<reference evidence="1" key="1">
    <citation type="submission" date="2013-12" db="EMBL/GenBank/DDBJ databases">
        <authorList>
            <person name="Omoto C.K."/>
            <person name="Sibley D."/>
            <person name="Venepally P."/>
            <person name="Hadjithomas M."/>
            <person name="Karamycheva S."/>
            <person name="Brunk B."/>
            <person name="Roos D."/>
            <person name="Caler E."/>
            <person name="Lorenzi H."/>
        </authorList>
    </citation>
    <scope>NUCLEOTIDE SEQUENCE</scope>
</reference>
<protein>
    <submittedName>
        <fullName evidence="1">Uncharacterized protein</fullName>
    </submittedName>
</protein>